<feature type="transmembrane region" description="Helical" evidence="1">
    <location>
        <begin position="139"/>
        <end position="156"/>
    </location>
</feature>
<keyword evidence="1" id="KW-1133">Transmembrane helix</keyword>
<dbReference type="Proteomes" id="UP000648239">
    <property type="component" value="Unassembled WGS sequence"/>
</dbReference>
<reference evidence="2 3" key="1">
    <citation type="submission" date="2020-08" db="EMBL/GenBank/DDBJ databases">
        <title>Acidobacteriota in marine sediments use diverse sulfur dissimilation pathways.</title>
        <authorList>
            <person name="Wasmund K."/>
        </authorList>
    </citation>
    <scope>NUCLEOTIDE SEQUENCE [LARGE SCALE GENOMIC DNA]</scope>
    <source>
        <strain evidence="2">MAG AM4</strain>
    </source>
</reference>
<feature type="transmembrane region" description="Helical" evidence="1">
    <location>
        <begin position="168"/>
        <end position="190"/>
    </location>
</feature>
<protein>
    <submittedName>
        <fullName evidence="2">Uncharacterized protein</fullName>
    </submittedName>
</protein>
<evidence type="ECO:0000256" key="1">
    <source>
        <dbReference type="SAM" id="Phobius"/>
    </source>
</evidence>
<sequence length="199" mass="21378">MKTIRTGALFALLGILLGPVLLNLVGFILPFLSMAVDSVDAATGGRELLIQARRFVAPTSILFVIAAWLLTPAEPKENRSLFAFRMMARFSAVAWLGVSILIMLRIDVRQYSSIAFTALALFGLLQLARICRNLGHRRLAAVTVVALVAGGTTGLLPSPDINSPSSLMLWSTAWTALTVAATVAVIVVLIRLRRIPASP</sequence>
<organism evidence="2 3">
    <name type="scientific">Candidatus Polarisedimenticola svalbardensis</name>
    <dbReference type="NCBI Taxonomy" id="2886004"/>
    <lineage>
        <taxon>Bacteria</taxon>
        <taxon>Pseudomonadati</taxon>
        <taxon>Acidobacteriota</taxon>
        <taxon>Candidatus Polarisedimenticolia</taxon>
        <taxon>Candidatus Polarisedimenticolales</taxon>
        <taxon>Candidatus Polarisedimenticolaceae</taxon>
        <taxon>Candidatus Polarisedimenticola</taxon>
    </lineage>
</organism>
<dbReference type="AlphaFoldDB" id="A0A8J6XVY4"/>
<keyword evidence="1" id="KW-0472">Membrane</keyword>
<accession>A0A8J6XVY4</accession>
<dbReference type="EMBL" id="JACXWD010000008">
    <property type="protein sequence ID" value="MBD3867311.1"/>
    <property type="molecule type" value="Genomic_DNA"/>
</dbReference>
<feature type="transmembrane region" description="Helical" evidence="1">
    <location>
        <begin position="52"/>
        <end position="70"/>
    </location>
</feature>
<feature type="transmembrane region" description="Helical" evidence="1">
    <location>
        <begin position="110"/>
        <end position="127"/>
    </location>
</feature>
<evidence type="ECO:0000313" key="2">
    <source>
        <dbReference type="EMBL" id="MBD3867311.1"/>
    </source>
</evidence>
<feature type="transmembrane region" description="Helical" evidence="1">
    <location>
        <begin position="7"/>
        <end position="32"/>
    </location>
</feature>
<keyword evidence="1" id="KW-0812">Transmembrane</keyword>
<evidence type="ECO:0000313" key="3">
    <source>
        <dbReference type="Proteomes" id="UP000648239"/>
    </source>
</evidence>
<name>A0A8J6XVY4_9BACT</name>
<comment type="caution">
    <text evidence="2">The sequence shown here is derived from an EMBL/GenBank/DDBJ whole genome shotgun (WGS) entry which is preliminary data.</text>
</comment>
<feature type="transmembrane region" description="Helical" evidence="1">
    <location>
        <begin position="82"/>
        <end position="104"/>
    </location>
</feature>
<proteinExistence type="predicted"/>
<gene>
    <name evidence="2" type="ORF">IFK94_04215</name>
</gene>